<evidence type="ECO:0000256" key="4">
    <source>
        <dbReference type="ARBA" id="ARBA00023002"/>
    </source>
</evidence>
<proteinExistence type="predicted"/>
<dbReference type="AlphaFoldDB" id="A0A1H1NF11"/>
<evidence type="ECO:0000313" key="7">
    <source>
        <dbReference type="Proteomes" id="UP000243207"/>
    </source>
</evidence>
<keyword evidence="2" id="KW-0285">Flavoprotein</keyword>
<protein>
    <submittedName>
        <fullName evidence="6">Pyridine nucleotide-disulfide oxidoreductase family protein</fullName>
    </submittedName>
</protein>
<organism evidence="6 7">
    <name type="scientific">Halopseudomonas xinjiangensis</name>
    <dbReference type="NCBI Taxonomy" id="487184"/>
    <lineage>
        <taxon>Bacteria</taxon>
        <taxon>Pseudomonadati</taxon>
        <taxon>Pseudomonadota</taxon>
        <taxon>Gammaproteobacteria</taxon>
        <taxon>Pseudomonadales</taxon>
        <taxon>Pseudomonadaceae</taxon>
        <taxon>Halopseudomonas</taxon>
    </lineage>
</organism>
<comment type="cofactor">
    <cofactor evidence="1">
        <name>FAD</name>
        <dbReference type="ChEBI" id="CHEBI:57692"/>
    </cofactor>
</comment>
<dbReference type="Proteomes" id="UP000243207">
    <property type="component" value="Chromosome I"/>
</dbReference>
<dbReference type="InterPro" id="IPR036188">
    <property type="entry name" value="FAD/NAD-bd_sf"/>
</dbReference>
<dbReference type="InterPro" id="IPR051169">
    <property type="entry name" value="NADH-Q_oxidoreductase"/>
</dbReference>
<evidence type="ECO:0000259" key="5">
    <source>
        <dbReference type="Pfam" id="PF07992"/>
    </source>
</evidence>
<sequence>MKSGVRPLVLIGAGHAHVVVLRSWLRTGFRPPEGSMLITPDRYGWYSGMMPGLIAGRYRLDQCRIDMIELCERCGIDLIQDRVRGLDADNQQITLESGRHEQGRWLSLNVGSAPPSPDINAASIEVLPAKPFPILVEAWRRWRAEGAPPSVAVLGGGAAAFELAMALQASLPGTSVRLISGSELLHGHHPRVQRKARGLLREYRIDLTENRHVTRVQGKALYEDDTSLGVTDASVVATGAGAYAWPCKSGLACEEGFISIDATLRSISHRNLFASGDCAALPATPHAGVYAVRQGEILADNLRAALLRGSMKLYHPQPRALALLATGDGRALLSYGPLTAHNRLLGRWKDHLDTRFIEG</sequence>
<dbReference type="PANTHER" id="PTHR42913">
    <property type="entry name" value="APOPTOSIS-INDUCING FACTOR 1"/>
    <property type="match status" value="1"/>
</dbReference>
<gene>
    <name evidence="6" type="ORF">SAMN05216421_0670</name>
</gene>
<keyword evidence="3" id="KW-0274">FAD</keyword>
<dbReference type="Gene3D" id="3.50.50.100">
    <property type="match status" value="1"/>
</dbReference>
<name>A0A1H1NF11_9GAMM</name>
<dbReference type="GO" id="GO:0019646">
    <property type="term" value="P:aerobic electron transport chain"/>
    <property type="evidence" value="ECO:0007669"/>
    <property type="project" value="TreeGrafter"/>
</dbReference>
<dbReference type="SUPFAM" id="SSF51905">
    <property type="entry name" value="FAD/NAD(P)-binding domain"/>
    <property type="match status" value="2"/>
</dbReference>
<dbReference type="Pfam" id="PF07992">
    <property type="entry name" value="Pyr_redox_2"/>
    <property type="match status" value="1"/>
</dbReference>
<dbReference type="PANTHER" id="PTHR42913:SF9">
    <property type="entry name" value="SLR1591 PROTEIN"/>
    <property type="match status" value="1"/>
</dbReference>
<evidence type="ECO:0000256" key="2">
    <source>
        <dbReference type="ARBA" id="ARBA00022630"/>
    </source>
</evidence>
<reference evidence="7" key="1">
    <citation type="submission" date="2016-10" db="EMBL/GenBank/DDBJ databases">
        <authorList>
            <person name="Varghese N."/>
            <person name="Submissions S."/>
        </authorList>
    </citation>
    <scope>NUCLEOTIDE SEQUENCE [LARGE SCALE GENOMIC DNA]</scope>
    <source>
        <strain evidence="7">NRRL B-51270</strain>
    </source>
</reference>
<dbReference type="STRING" id="487184.SAMN05216421_0670"/>
<dbReference type="EMBL" id="LT629736">
    <property type="protein sequence ID" value="SDR97514.1"/>
    <property type="molecule type" value="Genomic_DNA"/>
</dbReference>
<feature type="domain" description="FAD/NAD(P)-binding" evidence="5">
    <location>
        <begin position="40"/>
        <end position="294"/>
    </location>
</feature>
<dbReference type="GO" id="GO:0003955">
    <property type="term" value="F:NAD(P)H dehydrogenase (quinone) activity"/>
    <property type="evidence" value="ECO:0007669"/>
    <property type="project" value="TreeGrafter"/>
</dbReference>
<accession>A0A1H1NF11</accession>
<evidence type="ECO:0000256" key="3">
    <source>
        <dbReference type="ARBA" id="ARBA00022827"/>
    </source>
</evidence>
<keyword evidence="4" id="KW-0560">Oxidoreductase</keyword>
<dbReference type="InterPro" id="IPR023753">
    <property type="entry name" value="FAD/NAD-binding_dom"/>
</dbReference>
<keyword evidence="7" id="KW-1185">Reference proteome</keyword>
<evidence type="ECO:0000313" key="6">
    <source>
        <dbReference type="EMBL" id="SDR97514.1"/>
    </source>
</evidence>
<evidence type="ECO:0000256" key="1">
    <source>
        <dbReference type="ARBA" id="ARBA00001974"/>
    </source>
</evidence>